<proteinExistence type="inferred from homology"/>
<comment type="similarity">
    <text evidence="1">Belongs to the LytR/CpsA/Psr (LCP) family.</text>
</comment>
<organism evidence="5 8">
    <name type="scientific">Deinococcus wulumuqiensis</name>
    <dbReference type="NCBI Taxonomy" id="980427"/>
    <lineage>
        <taxon>Bacteria</taxon>
        <taxon>Thermotogati</taxon>
        <taxon>Deinococcota</taxon>
        <taxon>Deinococci</taxon>
        <taxon>Deinococcales</taxon>
        <taxon>Deinococcaceae</taxon>
        <taxon>Deinococcus</taxon>
    </lineage>
</organism>
<evidence type="ECO:0000313" key="6">
    <source>
        <dbReference type="EMBL" id="GGI78262.1"/>
    </source>
</evidence>
<evidence type="ECO:0000313" key="7">
    <source>
        <dbReference type="EMBL" id="GGP30553.1"/>
    </source>
</evidence>
<evidence type="ECO:0000256" key="1">
    <source>
        <dbReference type="ARBA" id="ARBA00006068"/>
    </source>
</evidence>
<sequence>MKRSVPVHDPSDPSPAPVSTPPGSSGRAAPPAPKRAWRRAGQVFGLSLSALTLAGYALLTTGRGAAPLVAGEVPQLTLLLAGRDVVYCYYRQPCKDQDQREGLYQTPNTDTLMVVKVSPAGINVLNIPRDTNVGDYDDRTPAAEQKINGKYWSGGPQELTRAVEEVTGEKVDSFVVVRTDYVERVIDALGGLDVSVPEPGVEWVDQAAGVDLKLAPGKHHLAGREAVWYLRVRKGFGDDYGRIDHQKQALTQLAGRLKSPQGLAALPTILGGVGNGVETNVDPAVLTQLVPHLPGLKLRFATLPTDTIPGTFNLAVNRERLAQVWGGGSPVAAGTPEVRVKVWDASGAGLGPRLARALALTGYREVEVQTLERSNETSQVLTGPDVATAEQLADTLNLPRLQGERFPVAAGEVGILLGADAAQGLGALTLAYPEATSSTPAPASGTPRP</sequence>
<dbReference type="Proteomes" id="UP000253744">
    <property type="component" value="Chromosome"/>
</dbReference>
<dbReference type="InterPro" id="IPR027381">
    <property type="entry name" value="LytR/CpsA/Psr_C"/>
</dbReference>
<evidence type="ECO:0000313" key="5">
    <source>
        <dbReference type="EMBL" id="AXG99515.1"/>
    </source>
</evidence>
<reference evidence="7" key="1">
    <citation type="journal article" date="2014" name="Int. J. Syst. Evol. Microbiol.">
        <title>Complete genome of a new Firmicutes species belonging to the dominant human colonic microbiota ('Ruminococcus bicirculans') reveals two chromosomes and a selective capacity to utilize plant glucans.</title>
        <authorList>
            <consortium name="NISC Comparative Sequencing Program"/>
            <person name="Wegmann U."/>
            <person name="Louis P."/>
            <person name="Goesmann A."/>
            <person name="Henrissat B."/>
            <person name="Duncan S.H."/>
            <person name="Flint H.J."/>
        </authorList>
    </citation>
    <scope>NUCLEOTIDE SEQUENCE</scope>
    <source>
        <strain evidence="7">CGMCC 1.8884</strain>
    </source>
</reference>
<dbReference type="Pfam" id="PF03816">
    <property type="entry name" value="LytR_cpsA_psr"/>
    <property type="match status" value="1"/>
</dbReference>
<dbReference type="KEGG" id="dwu:DVJ83_10725"/>
<evidence type="ECO:0000313" key="8">
    <source>
        <dbReference type="Proteomes" id="UP000253744"/>
    </source>
</evidence>
<evidence type="ECO:0000256" key="2">
    <source>
        <dbReference type="SAM" id="MobiDB-lite"/>
    </source>
</evidence>
<dbReference type="NCBIfam" id="TIGR00350">
    <property type="entry name" value="lytR_cpsA_psr"/>
    <property type="match status" value="1"/>
</dbReference>
<dbReference type="InterPro" id="IPR004474">
    <property type="entry name" value="LytR_CpsA_psr"/>
</dbReference>
<dbReference type="GeneID" id="59165959"/>
<dbReference type="InterPro" id="IPR050922">
    <property type="entry name" value="LytR/CpsA/Psr_CW_biosynth"/>
</dbReference>
<reference evidence="5 8" key="3">
    <citation type="submission" date="2018-07" db="EMBL/GenBank/DDBJ databases">
        <title>Complete Genome and Methylome Analysis of Deinococcus wulumuqiensis NEB 479.</title>
        <authorList>
            <person name="Fomenkov A."/>
            <person name="Luyten Y."/>
            <person name="Vincze T."/>
            <person name="Anton B.P."/>
            <person name="Clark T."/>
            <person name="Roberts R.J."/>
            <person name="Morgan R.D."/>
        </authorList>
    </citation>
    <scope>NUCLEOTIDE SEQUENCE [LARGE SCALE GENOMIC DNA]</scope>
    <source>
        <strain evidence="5 8">NEB 479</strain>
    </source>
</reference>
<dbReference type="Proteomes" id="UP000630135">
    <property type="component" value="Unassembled WGS sequence"/>
</dbReference>
<dbReference type="Gene3D" id="3.40.630.190">
    <property type="entry name" value="LCP protein"/>
    <property type="match status" value="1"/>
</dbReference>
<dbReference type="EMBL" id="CP031158">
    <property type="protein sequence ID" value="AXG99515.1"/>
    <property type="molecule type" value="Genomic_DNA"/>
</dbReference>
<dbReference type="AlphaFoldDB" id="A0A345IIJ3"/>
<dbReference type="EMBL" id="BMLZ01000031">
    <property type="protein sequence ID" value="GGP30553.1"/>
    <property type="molecule type" value="Genomic_DNA"/>
</dbReference>
<feature type="domain" description="LytR/CpsA/Psr regulator C-terminal" evidence="4">
    <location>
        <begin position="337"/>
        <end position="420"/>
    </location>
</feature>
<accession>A0A345IIJ3</accession>
<dbReference type="RefSeq" id="WP_026138787.1">
    <property type="nucleotide sequence ID" value="NZ_BMLZ01000031.1"/>
</dbReference>
<evidence type="ECO:0000259" key="4">
    <source>
        <dbReference type="Pfam" id="PF13399"/>
    </source>
</evidence>
<reference evidence="9" key="4">
    <citation type="journal article" date="2019" name="Int. J. Syst. Evol. Microbiol.">
        <title>The Global Catalogue of Microorganisms (GCM) 10K type strain sequencing project: providing services to taxonomists for standard genome sequencing and annotation.</title>
        <authorList>
            <consortium name="The Broad Institute Genomics Platform"/>
            <consortium name="The Broad Institute Genome Sequencing Center for Infectious Disease"/>
            <person name="Wu L."/>
            <person name="Ma J."/>
        </authorList>
    </citation>
    <scope>NUCLEOTIDE SEQUENCE [LARGE SCALE GENOMIC DNA]</scope>
    <source>
        <strain evidence="9">CGMCC 1.8884</strain>
    </source>
</reference>
<name>A0A345IIJ3_9DEIO</name>
<evidence type="ECO:0000259" key="3">
    <source>
        <dbReference type="Pfam" id="PF03816"/>
    </source>
</evidence>
<dbReference type="PANTHER" id="PTHR33392:SF6">
    <property type="entry name" value="POLYISOPRENYL-TEICHOIC ACID--PEPTIDOGLYCAN TEICHOIC ACID TRANSFERASE TAGU"/>
    <property type="match status" value="1"/>
</dbReference>
<dbReference type="Proteomes" id="UP000652720">
    <property type="component" value="Unassembled WGS sequence"/>
</dbReference>
<dbReference type="Pfam" id="PF13399">
    <property type="entry name" value="LytR_C"/>
    <property type="match status" value="1"/>
</dbReference>
<reference evidence="6" key="2">
    <citation type="journal article" date="2014" name="Int. J. Syst. Evol. Microbiol.">
        <title>Complete genome sequence of Corynebacterium casei LMG S-19264T (=DSM 44701T), isolated from a smear-ripened cheese.</title>
        <authorList>
            <consortium name="US DOE Joint Genome Institute (JGI-PGF)"/>
            <person name="Walter F."/>
            <person name="Albersmeier A."/>
            <person name="Kalinowski J."/>
            <person name="Ruckert C."/>
        </authorList>
    </citation>
    <scope>NUCLEOTIDE SEQUENCE</scope>
    <source>
        <strain evidence="6">CGMCC 1.8885</strain>
    </source>
</reference>
<protein>
    <submittedName>
        <fullName evidence="5">LytR family transcriptional regulator</fullName>
    </submittedName>
</protein>
<feature type="region of interest" description="Disordered" evidence="2">
    <location>
        <begin position="1"/>
        <end position="34"/>
    </location>
</feature>
<dbReference type="STRING" id="1288484.GCA_000348665_02632"/>
<dbReference type="EMBL" id="BMMA01000007">
    <property type="protein sequence ID" value="GGI78262.1"/>
    <property type="molecule type" value="Genomic_DNA"/>
</dbReference>
<keyword evidence="9" id="KW-1185">Reference proteome</keyword>
<feature type="domain" description="Cell envelope-related transcriptional attenuator" evidence="3">
    <location>
        <begin position="108"/>
        <end position="258"/>
    </location>
</feature>
<dbReference type="PANTHER" id="PTHR33392">
    <property type="entry name" value="POLYISOPRENYL-TEICHOIC ACID--PEPTIDOGLYCAN TEICHOIC ACID TRANSFERASE TAGU"/>
    <property type="match status" value="1"/>
</dbReference>
<gene>
    <name evidence="5" type="ORF">DVJ83_10725</name>
    <name evidence="7" type="ORF">GCM10008021_22040</name>
    <name evidence="6" type="ORF">GCM10010914_10630</name>
</gene>
<reference evidence="7" key="5">
    <citation type="submission" date="2024-05" db="EMBL/GenBank/DDBJ databases">
        <authorList>
            <person name="Sun Q."/>
            <person name="Zhou Y."/>
        </authorList>
    </citation>
    <scope>NUCLEOTIDE SEQUENCE</scope>
    <source>
        <strain evidence="7">CGMCC 1.8884</strain>
        <strain evidence="6">CGMCC 1.8885</strain>
    </source>
</reference>
<evidence type="ECO:0000313" key="9">
    <source>
        <dbReference type="Proteomes" id="UP000630135"/>
    </source>
</evidence>